<evidence type="ECO:0000313" key="2">
    <source>
        <dbReference type="Proteomes" id="UP000597444"/>
    </source>
</evidence>
<gene>
    <name evidence="1" type="ORF">KSF_078790</name>
</gene>
<dbReference type="PANTHER" id="PTHR43611:SF3">
    <property type="entry name" value="FLAVIN MONONUCLEOTIDE HYDROLASE 1, CHLOROPLATIC"/>
    <property type="match status" value="1"/>
</dbReference>
<protein>
    <submittedName>
        <fullName evidence="1">Haloacid dehalogenase</fullName>
    </submittedName>
</protein>
<dbReference type="InterPro" id="IPR036412">
    <property type="entry name" value="HAD-like_sf"/>
</dbReference>
<dbReference type="Gene3D" id="3.40.50.1000">
    <property type="entry name" value="HAD superfamily/HAD-like"/>
    <property type="match status" value="1"/>
</dbReference>
<name>A0A8J3IXE9_9CHLR</name>
<organism evidence="1 2">
    <name type="scientific">Reticulibacter mediterranei</name>
    <dbReference type="NCBI Taxonomy" id="2778369"/>
    <lineage>
        <taxon>Bacteria</taxon>
        <taxon>Bacillati</taxon>
        <taxon>Chloroflexota</taxon>
        <taxon>Ktedonobacteria</taxon>
        <taxon>Ktedonobacterales</taxon>
        <taxon>Reticulibacteraceae</taxon>
        <taxon>Reticulibacter</taxon>
    </lineage>
</organism>
<keyword evidence="2" id="KW-1185">Reference proteome</keyword>
<dbReference type="PANTHER" id="PTHR43611">
    <property type="entry name" value="ALPHA-D-GLUCOSE 1-PHOSPHATE PHOSPHATASE"/>
    <property type="match status" value="1"/>
</dbReference>
<dbReference type="SUPFAM" id="SSF56784">
    <property type="entry name" value="HAD-like"/>
    <property type="match status" value="1"/>
</dbReference>
<dbReference type="EMBL" id="BNJK01000002">
    <property type="protein sequence ID" value="GHO97831.1"/>
    <property type="molecule type" value="Genomic_DNA"/>
</dbReference>
<dbReference type="Pfam" id="PF00702">
    <property type="entry name" value="Hydrolase"/>
    <property type="match status" value="1"/>
</dbReference>
<comment type="caution">
    <text evidence="1">The sequence shown here is derived from an EMBL/GenBank/DDBJ whole genome shotgun (WGS) entry which is preliminary data.</text>
</comment>
<evidence type="ECO:0000313" key="1">
    <source>
        <dbReference type="EMBL" id="GHO97831.1"/>
    </source>
</evidence>
<dbReference type="InterPro" id="IPR023214">
    <property type="entry name" value="HAD_sf"/>
</dbReference>
<dbReference type="Proteomes" id="UP000597444">
    <property type="component" value="Unassembled WGS sequence"/>
</dbReference>
<proteinExistence type="predicted"/>
<accession>A0A8J3IXE9</accession>
<sequence>MAIKVVLFDVDGVLANGGPFSHCLERDYDITQQIVRPFFQGRFRECLVGNADLKEELAPLLHEWGWRGSVDDFLDYWFRSEHSINEPLMLEVQRLREHGLRCYIATDQEKYRTAYLLEHMGFANAFDGMFSSAHIGYIKHDTRFFQSVLQALQDIHANEILFWDDTAGKVETARSAGLQAEVYHDFADFTEKMERFIK</sequence>
<dbReference type="AlphaFoldDB" id="A0A8J3IXE9"/>
<reference evidence="1" key="1">
    <citation type="submission" date="2020-10" db="EMBL/GenBank/DDBJ databases">
        <title>Taxonomic study of unclassified bacteria belonging to the class Ktedonobacteria.</title>
        <authorList>
            <person name="Yabe S."/>
            <person name="Wang C.M."/>
            <person name="Zheng Y."/>
            <person name="Sakai Y."/>
            <person name="Cavaletti L."/>
            <person name="Monciardini P."/>
            <person name="Donadio S."/>
        </authorList>
    </citation>
    <scope>NUCLEOTIDE SEQUENCE</scope>
    <source>
        <strain evidence="1">ID150040</strain>
    </source>
</reference>
<dbReference type="RefSeq" id="WP_220208610.1">
    <property type="nucleotide sequence ID" value="NZ_BNJK01000002.1"/>
</dbReference>